<dbReference type="FunFam" id="1.20.1250.20:FF:000011">
    <property type="entry name" value="MFS multidrug transporter, putative"/>
    <property type="match status" value="1"/>
</dbReference>
<evidence type="ECO:0000313" key="7">
    <source>
        <dbReference type="EMBL" id="KAJ3578914.1"/>
    </source>
</evidence>
<keyword evidence="4 5" id="KW-0472">Membrane</keyword>
<dbReference type="PANTHER" id="PTHR23502:SF33">
    <property type="entry name" value="MAJOR FACILITATOR SUPERFAMILY (MFS) PROFILE DOMAIN-CONTAINING PROTEIN-RELATED"/>
    <property type="match status" value="1"/>
</dbReference>
<protein>
    <recommendedName>
        <fullName evidence="6">Major facilitator superfamily (MFS) profile domain-containing protein</fullName>
    </recommendedName>
</protein>
<feature type="transmembrane region" description="Helical" evidence="5">
    <location>
        <begin position="267"/>
        <end position="286"/>
    </location>
</feature>
<dbReference type="Gene3D" id="1.20.1250.20">
    <property type="entry name" value="MFS general substrate transporter like domains"/>
    <property type="match status" value="1"/>
</dbReference>
<comment type="caution">
    <text evidence="7">The sequence shown here is derived from an EMBL/GenBank/DDBJ whole genome shotgun (WGS) entry which is preliminary data.</text>
</comment>
<reference evidence="7" key="1">
    <citation type="submission" date="2022-07" db="EMBL/GenBank/DDBJ databases">
        <title>Genome Sequence of Xylaria arbuscula.</title>
        <authorList>
            <person name="Buettner E."/>
        </authorList>
    </citation>
    <scope>NUCLEOTIDE SEQUENCE</scope>
    <source>
        <strain evidence="7">VT107</strain>
    </source>
</reference>
<keyword evidence="8" id="KW-1185">Reference proteome</keyword>
<dbReference type="PROSITE" id="PS00216">
    <property type="entry name" value="SUGAR_TRANSPORT_1"/>
    <property type="match status" value="1"/>
</dbReference>
<organism evidence="7 8">
    <name type="scientific">Xylaria arbuscula</name>
    <dbReference type="NCBI Taxonomy" id="114810"/>
    <lineage>
        <taxon>Eukaryota</taxon>
        <taxon>Fungi</taxon>
        <taxon>Dikarya</taxon>
        <taxon>Ascomycota</taxon>
        <taxon>Pezizomycotina</taxon>
        <taxon>Sordariomycetes</taxon>
        <taxon>Xylariomycetidae</taxon>
        <taxon>Xylariales</taxon>
        <taxon>Xylariaceae</taxon>
        <taxon>Xylaria</taxon>
    </lineage>
</organism>
<dbReference type="Proteomes" id="UP001148614">
    <property type="component" value="Unassembled WGS sequence"/>
</dbReference>
<feature type="domain" description="Major facilitator superfamily (MFS) profile" evidence="6">
    <location>
        <begin position="143"/>
        <end position="576"/>
    </location>
</feature>
<sequence length="583" mass="64273">MGLADIATAGYHNDLRTIDTENAQPTSAGRAIQAPTITRYISCDMVNATLVNRHEREKHTENYQEEDLEHQHASTDRETALNGIQSTLRPPSIIGAVIPKTKSSKLRYEPLPVTNIDENIIGWDNEDDPAMPFNFASRDKWTWVGLLSVITLLTPFASSILSPAISILDQEFHNDNEIVGSMTVSIYLLGYVVGPIIIAPLSEIYGRKPVLTAANTFFCLWQIGCALAPNIATLIISRFFSGVGGAGCLTLGGVIVGDLFRPDQRGFAIGVWNIGPLLGPTVGPVIGGFLTKFPGWRYDFWIVFSASSLVTISIQLVTKETSHKVLIERKTARLRVELRRSDIKSCYGDLEGQSTTHILLTGLTRPLKMLVLSPIVSLLSLYIAFVFGTVYLLYTTIPTVFEETYGFNVDLTGLVYLSLGLGNILGWLVCTFLSDRTVVRLAEANDGRFEPEMRLTISIYFGIFLPVTLFWYGWSAFNRNHWASTLFSLAPYGFGIMGLFLPITTYLVDSYPLYSASAIAANIILRSTVGALLPLAGPPLYDSLGLGWGNSLLGFICVAMVPLPILFYTFGARLRKSERLRLL</sequence>
<evidence type="ECO:0000256" key="5">
    <source>
        <dbReference type="SAM" id="Phobius"/>
    </source>
</evidence>
<dbReference type="GO" id="GO:0140115">
    <property type="term" value="P:export across plasma membrane"/>
    <property type="evidence" value="ECO:0007669"/>
    <property type="project" value="UniProtKB-ARBA"/>
</dbReference>
<dbReference type="PROSITE" id="PS50850">
    <property type="entry name" value="MFS"/>
    <property type="match status" value="1"/>
</dbReference>
<feature type="transmembrane region" description="Helical" evidence="5">
    <location>
        <begin position="455"/>
        <end position="474"/>
    </location>
</feature>
<evidence type="ECO:0000313" key="8">
    <source>
        <dbReference type="Proteomes" id="UP001148614"/>
    </source>
</evidence>
<feature type="transmembrane region" description="Helical" evidence="5">
    <location>
        <begin position="513"/>
        <end position="536"/>
    </location>
</feature>
<feature type="transmembrane region" description="Helical" evidence="5">
    <location>
        <begin position="298"/>
        <end position="317"/>
    </location>
</feature>
<dbReference type="CDD" id="cd17323">
    <property type="entry name" value="MFS_Tpo1_MDR_like"/>
    <property type="match status" value="1"/>
</dbReference>
<dbReference type="InterPro" id="IPR011701">
    <property type="entry name" value="MFS"/>
</dbReference>
<comment type="subcellular location">
    <subcellularLocation>
        <location evidence="1">Membrane</location>
        <topology evidence="1">Multi-pass membrane protein</topology>
    </subcellularLocation>
</comment>
<evidence type="ECO:0000259" key="6">
    <source>
        <dbReference type="PROSITE" id="PS50850"/>
    </source>
</evidence>
<dbReference type="EMBL" id="JANPWZ010000155">
    <property type="protein sequence ID" value="KAJ3578914.1"/>
    <property type="molecule type" value="Genomic_DNA"/>
</dbReference>
<dbReference type="GO" id="GO:0042908">
    <property type="term" value="P:xenobiotic transport"/>
    <property type="evidence" value="ECO:0007669"/>
    <property type="project" value="UniProtKB-ARBA"/>
</dbReference>
<evidence type="ECO:0000256" key="4">
    <source>
        <dbReference type="ARBA" id="ARBA00023136"/>
    </source>
</evidence>
<keyword evidence="3 5" id="KW-1133">Transmembrane helix</keyword>
<dbReference type="PANTHER" id="PTHR23502">
    <property type="entry name" value="MAJOR FACILITATOR SUPERFAMILY"/>
    <property type="match status" value="1"/>
</dbReference>
<dbReference type="InterPro" id="IPR020846">
    <property type="entry name" value="MFS_dom"/>
</dbReference>
<dbReference type="InterPro" id="IPR036259">
    <property type="entry name" value="MFS_trans_sf"/>
</dbReference>
<feature type="transmembrane region" description="Helical" evidence="5">
    <location>
        <begin position="414"/>
        <end position="434"/>
    </location>
</feature>
<name>A0A9W8NLP4_9PEZI</name>
<dbReference type="Pfam" id="PF07690">
    <property type="entry name" value="MFS_1"/>
    <property type="match status" value="1"/>
</dbReference>
<evidence type="ECO:0000256" key="3">
    <source>
        <dbReference type="ARBA" id="ARBA00022989"/>
    </source>
</evidence>
<dbReference type="SUPFAM" id="SSF103473">
    <property type="entry name" value="MFS general substrate transporter"/>
    <property type="match status" value="1"/>
</dbReference>
<feature type="transmembrane region" description="Helical" evidence="5">
    <location>
        <begin position="235"/>
        <end position="260"/>
    </location>
</feature>
<feature type="transmembrane region" description="Helical" evidence="5">
    <location>
        <begin position="480"/>
        <end position="501"/>
    </location>
</feature>
<feature type="transmembrane region" description="Helical" evidence="5">
    <location>
        <begin position="178"/>
        <end position="198"/>
    </location>
</feature>
<keyword evidence="2 5" id="KW-0812">Transmembrane</keyword>
<feature type="transmembrane region" description="Helical" evidence="5">
    <location>
        <begin position="141"/>
        <end position="166"/>
    </location>
</feature>
<accession>A0A9W8NLP4</accession>
<proteinExistence type="predicted"/>
<feature type="transmembrane region" description="Helical" evidence="5">
    <location>
        <begin position="370"/>
        <end position="394"/>
    </location>
</feature>
<dbReference type="GO" id="GO:0016020">
    <property type="term" value="C:membrane"/>
    <property type="evidence" value="ECO:0007669"/>
    <property type="project" value="UniProtKB-SubCell"/>
</dbReference>
<gene>
    <name evidence="7" type="ORF">NPX13_g1652</name>
</gene>
<dbReference type="InterPro" id="IPR005829">
    <property type="entry name" value="Sugar_transporter_CS"/>
</dbReference>
<evidence type="ECO:0000256" key="1">
    <source>
        <dbReference type="ARBA" id="ARBA00004141"/>
    </source>
</evidence>
<evidence type="ECO:0000256" key="2">
    <source>
        <dbReference type="ARBA" id="ARBA00022692"/>
    </source>
</evidence>
<dbReference type="VEuPathDB" id="FungiDB:F4678DRAFT_112637"/>
<dbReference type="AlphaFoldDB" id="A0A9W8NLP4"/>
<feature type="transmembrane region" description="Helical" evidence="5">
    <location>
        <begin position="548"/>
        <end position="571"/>
    </location>
</feature>
<dbReference type="GO" id="GO:0022857">
    <property type="term" value="F:transmembrane transporter activity"/>
    <property type="evidence" value="ECO:0007669"/>
    <property type="project" value="InterPro"/>
</dbReference>
<feature type="transmembrane region" description="Helical" evidence="5">
    <location>
        <begin position="210"/>
        <end position="229"/>
    </location>
</feature>